<dbReference type="OrthoDB" id="8056713at2759"/>
<dbReference type="Gene3D" id="1.10.10.1450">
    <property type="match status" value="1"/>
</dbReference>
<name>A0A5J4XAS4_9EUKA</name>
<protein>
    <recommendedName>
        <fullName evidence="1">Mos1 transposase HTH domain-containing protein</fullName>
    </recommendedName>
</protein>
<comment type="caution">
    <text evidence="2">The sequence shown here is derived from an EMBL/GenBank/DDBJ whole genome shotgun (WGS) entry which is preliminary data.</text>
</comment>
<reference evidence="2 3" key="1">
    <citation type="submission" date="2019-03" db="EMBL/GenBank/DDBJ databases">
        <title>Single cell metagenomics reveals metabolic interactions within the superorganism composed of flagellate Streblomastix strix and complex community of Bacteroidetes bacteria on its surface.</title>
        <authorList>
            <person name="Treitli S.C."/>
            <person name="Kolisko M."/>
            <person name="Husnik F."/>
            <person name="Keeling P."/>
            <person name="Hampl V."/>
        </authorList>
    </citation>
    <scope>NUCLEOTIDE SEQUENCE [LARGE SCALE GENOMIC DNA]</scope>
    <source>
        <strain evidence="2">ST1C</strain>
    </source>
</reference>
<dbReference type="InterPro" id="IPR041426">
    <property type="entry name" value="Mos1_HTH"/>
</dbReference>
<dbReference type="AlphaFoldDB" id="A0A5J4XAS4"/>
<dbReference type="Proteomes" id="UP000324800">
    <property type="component" value="Unassembled WGS sequence"/>
</dbReference>
<evidence type="ECO:0000313" key="2">
    <source>
        <dbReference type="EMBL" id="KAA6404254.1"/>
    </source>
</evidence>
<gene>
    <name evidence="2" type="ORF">EZS28_000212</name>
</gene>
<feature type="domain" description="Mos1 transposase HTH" evidence="1">
    <location>
        <begin position="127"/>
        <end position="173"/>
    </location>
</feature>
<dbReference type="Pfam" id="PF17906">
    <property type="entry name" value="HTH_48"/>
    <property type="match status" value="1"/>
</dbReference>
<proteinExistence type="predicted"/>
<evidence type="ECO:0000313" key="3">
    <source>
        <dbReference type="Proteomes" id="UP000324800"/>
    </source>
</evidence>
<dbReference type="EMBL" id="SNRW01000016">
    <property type="protein sequence ID" value="KAA6404254.1"/>
    <property type="molecule type" value="Genomic_DNA"/>
</dbReference>
<sequence>MRIDPEITPHDAYIGIQGLLYEAPKRQVYGGDFAYSLQQDLLEISIRIINESKLILENYIDSTHRYTENINSRYNQPSMDLGSRNPVITEEQQLNEIPGSRKVLVFQFSGLLFKMELSPRQLHQLELRAVTKHYWMINKNSNEAHHALEQQYPQNCVQQRTVEDWYDKFENGDFSILDKERMNSNNLIEHTLNSSFCR</sequence>
<evidence type="ECO:0000259" key="1">
    <source>
        <dbReference type="Pfam" id="PF17906"/>
    </source>
</evidence>
<organism evidence="2 3">
    <name type="scientific">Streblomastix strix</name>
    <dbReference type="NCBI Taxonomy" id="222440"/>
    <lineage>
        <taxon>Eukaryota</taxon>
        <taxon>Metamonada</taxon>
        <taxon>Preaxostyla</taxon>
        <taxon>Oxymonadida</taxon>
        <taxon>Streblomastigidae</taxon>
        <taxon>Streblomastix</taxon>
    </lineage>
</organism>
<accession>A0A5J4XAS4</accession>